<feature type="transmembrane region" description="Helical" evidence="5">
    <location>
        <begin position="176"/>
        <end position="196"/>
    </location>
</feature>
<dbReference type="GO" id="GO:0022857">
    <property type="term" value="F:transmembrane transporter activity"/>
    <property type="evidence" value="ECO:0007669"/>
    <property type="project" value="InterPro"/>
</dbReference>
<dbReference type="EMBL" id="JAGMWT010000007">
    <property type="protein sequence ID" value="KAH7125683.1"/>
    <property type="molecule type" value="Genomic_DNA"/>
</dbReference>
<feature type="transmembrane region" description="Helical" evidence="5">
    <location>
        <begin position="85"/>
        <end position="105"/>
    </location>
</feature>
<keyword evidence="2 5" id="KW-0812">Transmembrane</keyword>
<feature type="transmembrane region" description="Helical" evidence="5">
    <location>
        <begin position="117"/>
        <end position="136"/>
    </location>
</feature>
<evidence type="ECO:0000256" key="4">
    <source>
        <dbReference type="ARBA" id="ARBA00023136"/>
    </source>
</evidence>
<proteinExistence type="predicted"/>
<feature type="transmembrane region" description="Helical" evidence="5">
    <location>
        <begin position="311"/>
        <end position="329"/>
    </location>
</feature>
<dbReference type="PANTHER" id="PTHR42718">
    <property type="entry name" value="MAJOR FACILITATOR SUPERFAMILY MULTIDRUG TRANSPORTER MFSC"/>
    <property type="match status" value="1"/>
</dbReference>
<feature type="transmembrane region" description="Helical" evidence="5">
    <location>
        <begin position="414"/>
        <end position="433"/>
    </location>
</feature>
<evidence type="ECO:0000256" key="2">
    <source>
        <dbReference type="ARBA" id="ARBA00022692"/>
    </source>
</evidence>
<sequence length="455" mass="48446">MIPFGVGIAAGLPIAEKIGAGKDQASWIAASYPLTQGAFVLAGGRIGSIFGPRKVLIYSASWWVLWHLISGFTRNIIGLCFTRGLAGIGGGFLVPNAIALIGMNVPPGKMRNIAMGAFGAMAPIGAVGGGVFSGLFTELAHWKWTFFFLAMVGTVVFGLSAIAAPPDEILPSGNNSIDWLGSYLGIGGLILFGFVFNQAPSVGWREPYVYVLLIVSVAHLIAFMFWERNFAENPLLPFDIWIAPSFGALVGASLLTFMSFGVVLWYFFIWLETVKDYSILLSAAGISPFVVFGPVAAFVSAWLIPRLRAQYILATGALCVIVPTILLATSPIDQIYWAQIFPGVLIMTFCPDFVFTAAQIIASNAVKRHEQGIAGSLIGALITYGQSIGLGLAGSVERYAPNGSHSTELGIRNALYFGIGLGALALIIALVFVRMAVHTQEGWGKEDAEDTGVLP</sequence>
<protein>
    <submittedName>
        <fullName evidence="7">Major facilitator superfamily</fullName>
    </submittedName>
</protein>
<dbReference type="Gene3D" id="1.20.1250.20">
    <property type="entry name" value="MFS general substrate transporter like domains"/>
    <property type="match status" value="2"/>
</dbReference>
<feature type="transmembrane region" description="Helical" evidence="5">
    <location>
        <begin position="373"/>
        <end position="394"/>
    </location>
</feature>
<reference evidence="7" key="1">
    <citation type="journal article" date="2021" name="Nat. Commun.">
        <title>Genetic determinants of endophytism in the Arabidopsis root mycobiome.</title>
        <authorList>
            <person name="Mesny F."/>
            <person name="Miyauchi S."/>
            <person name="Thiergart T."/>
            <person name="Pickel B."/>
            <person name="Atanasova L."/>
            <person name="Karlsson M."/>
            <person name="Huettel B."/>
            <person name="Barry K.W."/>
            <person name="Haridas S."/>
            <person name="Chen C."/>
            <person name="Bauer D."/>
            <person name="Andreopoulos W."/>
            <person name="Pangilinan J."/>
            <person name="LaButti K."/>
            <person name="Riley R."/>
            <person name="Lipzen A."/>
            <person name="Clum A."/>
            <person name="Drula E."/>
            <person name="Henrissat B."/>
            <person name="Kohler A."/>
            <person name="Grigoriev I.V."/>
            <person name="Martin F.M."/>
            <person name="Hacquard S."/>
        </authorList>
    </citation>
    <scope>NUCLEOTIDE SEQUENCE</scope>
    <source>
        <strain evidence="7">MPI-CAGE-CH-0243</strain>
    </source>
</reference>
<dbReference type="InterPro" id="IPR020846">
    <property type="entry name" value="MFS_dom"/>
</dbReference>
<feature type="domain" description="Major facilitator superfamily (MFS) profile" evidence="6">
    <location>
        <begin position="1"/>
        <end position="437"/>
    </location>
</feature>
<keyword evidence="8" id="KW-1185">Reference proteome</keyword>
<dbReference type="InterPro" id="IPR011701">
    <property type="entry name" value="MFS"/>
</dbReference>
<gene>
    <name evidence="7" type="ORF">B0J11DRAFT_434746</name>
</gene>
<evidence type="ECO:0000259" key="6">
    <source>
        <dbReference type="PROSITE" id="PS50850"/>
    </source>
</evidence>
<dbReference type="AlphaFoldDB" id="A0A9P9DUL1"/>
<dbReference type="InterPro" id="IPR036259">
    <property type="entry name" value="MFS_trans_sf"/>
</dbReference>
<evidence type="ECO:0000256" key="1">
    <source>
        <dbReference type="ARBA" id="ARBA00004141"/>
    </source>
</evidence>
<evidence type="ECO:0000313" key="7">
    <source>
        <dbReference type="EMBL" id="KAH7125683.1"/>
    </source>
</evidence>
<accession>A0A9P9DUL1</accession>
<feature type="transmembrane region" description="Helical" evidence="5">
    <location>
        <begin position="238"/>
        <end position="267"/>
    </location>
</feature>
<dbReference type="PROSITE" id="PS50850">
    <property type="entry name" value="MFS"/>
    <property type="match status" value="1"/>
</dbReference>
<comment type="subcellular location">
    <subcellularLocation>
        <location evidence="1">Membrane</location>
        <topology evidence="1">Multi-pass membrane protein</topology>
    </subcellularLocation>
</comment>
<dbReference type="SUPFAM" id="SSF103473">
    <property type="entry name" value="MFS general substrate transporter"/>
    <property type="match status" value="2"/>
</dbReference>
<dbReference type="PANTHER" id="PTHR42718:SF41">
    <property type="entry name" value="MFS TRANSPORTER OF UNKOWN SPECIFICITY (AFU_ORTHOLOGUE AFUA_5G09940)-RELATED"/>
    <property type="match status" value="1"/>
</dbReference>
<evidence type="ECO:0000256" key="5">
    <source>
        <dbReference type="SAM" id="Phobius"/>
    </source>
</evidence>
<evidence type="ECO:0000256" key="3">
    <source>
        <dbReference type="ARBA" id="ARBA00022989"/>
    </source>
</evidence>
<comment type="caution">
    <text evidence="7">The sequence shown here is derived from an EMBL/GenBank/DDBJ whole genome shotgun (WGS) entry which is preliminary data.</text>
</comment>
<dbReference type="Proteomes" id="UP000700596">
    <property type="component" value="Unassembled WGS sequence"/>
</dbReference>
<feature type="transmembrane region" description="Helical" evidence="5">
    <location>
        <begin position="55"/>
        <end position="73"/>
    </location>
</feature>
<organism evidence="7 8">
    <name type="scientific">Dendryphion nanum</name>
    <dbReference type="NCBI Taxonomy" id="256645"/>
    <lineage>
        <taxon>Eukaryota</taxon>
        <taxon>Fungi</taxon>
        <taxon>Dikarya</taxon>
        <taxon>Ascomycota</taxon>
        <taxon>Pezizomycotina</taxon>
        <taxon>Dothideomycetes</taxon>
        <taxon>Pleosporomycetidae</taxon>
        <taxon>Pleosporales</taxon>
        <taxon>Torulaceae</taxon>
        <taxon>Dendryphion</taxon>
    </lineage>
</organism>
<feature type="transmembrane region" description="Helical" evidence="5">
    <location>
        <begin position="335"/>
        <end position="361"/>
    </location>
</feature>
<dbReference type="Pfam" id="PF07690">
    <property type="entry name" value="MFS_1"/>
    <property type="match status" value="1"/>
</dbReference>
<feature type="transmembrane region" description="Helical" evidence="5">
    <location>
        <begin position="208"/>
        <end position="226"/>
    </location>
</feature>
<dbReference type="GO" id="GO:0016020">
    <property type="term" value="C:membrane"/>
    <property type="evidence" value="ECO:0007669"/>
    <property type="project" value="UniProtKB-SubCell"/>
</dbReference>
<name>A0A9P9DUL1_9PLEO</name>
<feature type="transmembrane region" description="Helical" evidence="5">
    <location>
        <begin position="279"/>
        <end position="304"/>
    </location>
</feature>
<dbReference type="OrthoDB" id="440755at2759"/>
<keyword evidence="3 5" id="KW-1133">Transmembrane helix</keyword>
<feature type="transmembrane region" description="Helical" evidence="5">
    <location>
        <begin position="142"/>
        <end position="164"/>
    </location>
</feature>
<keyword evidence="4 5" id="KW-0472">Membrane</keyword>
<evidence type="ECO:0000313" key="8">
    <source>
        <dbReference type="Proteomes" id="UP000700596"/>
    </source>
</evidence>